<sequence>MGVRHPADPVPQRHAVRWLFPLRHRRCAAPRRAAQRGVTGPDSAGEISAPALEHVAIWREVYDTLYLDGEPWGRLGDDFRGWDSAYDGAPIPEADMRSWRDTTVARILELSPRQVVEIGVGGGLLLALVAPHVQHYTGTDFSPSAIEILQRRLNADRPELTDRVQLEVTAAHERARLLRAGPADLVVLNSVAQYFPDLDYLAAVVATAAELAGPTGAVLVGDVRCEPLREHFAKDVARARGADANDLAPAAARVLATDRELFVAPEWFATTARRLGLRCQIRCKQGPDNELTRYRYDVVLAGPQRPVIDAGAAPTVPWLDAQDKLDPRAPVRIVGIPNRRLTGRGPDPDRPLGVTAGVRSVMRWSQTDPTTLDLVLVPASAGPGVIITER</sequence>
<dbReference type="AlphaFoldDB" id="A0A419HUZ7"/>
<dbReference type="EMBL" id="QZFV01000115">
    <property type="protein sequence ID" value="RJQ80611.1"/>
    <property type="molecule type" value="Genomic_DNA"/>
</dbReference>
<reference evidence="2 3" key="1">
    <citation type="submission" date="2018-09" db="EMBL/GenBank/DDBJ databases">
        <title>YIM PH 21725 draft genome.</title>
        <authorList>
            <person name="Miao C."/>
        </authorList>
    </citation>
    <scope>NUCLEOTIDE SEQUENCE [LARGE SCALE GENOMIC DNA]</scope>
    <source>
        <strain evidence="3">YIM PH21725</strain>
    </source>
</reference>
<organism evidence="2 3">
    <name type="scientific">Amycolatopsis panacis</name>
    <dbReference type="NCBI Taxonomy" id="2340917"/>
    <lineage>
        <taxon>Bacteria</taxon>
        <taxon>Bacillati</taxon>
        <taxon>Actinomycetota</taxon>
        <taxon>Actinomycetes</taxon>
        <taxon>Pseudonocardiales</taxon>
        <taxon>Pseudonocardiaceae</taxon>
        <taxon>Amycolatopsis</taxon>
    </lineage>
</organism>
<evidence type="ECO:0000259" key="1">
    <source>
        <dbReference type="Pfam" id="PF08242"/>
    </source>
</evidence>
<dbReference type="Proteomes" id="UP000285112">
    <property type="component" value="Unassembled WGS sequence"/>
</dbReference>
<keyword evidence="2" id="KW-0489">Methyltransferase</keyword>
<dbReference type="Pfam" id="PF08242">
    <property type="entry name" value="Methyltransf_12"/>
    <property type="match status" value="1"/>
</dbReference>
<feature type="domain" description="Methyltransferase type 12" evidence="1">
    <location>
        <begin position="116"/>
        <end position="216"/>
    </location>
</feature>
<protein>
    <submittedName>
        <fullName evidence="2">Class I SAM-dependent methyltransferase</fullName>
    </submittedName>
</protein>
<comment type="caution">
    <text evidence="2">The sequence shown here is derived from an EMBL/GenBank/DDBJ whole genome shotgun (WGS) entry which is preliminary data.</text>
</comment>
<keyword evidence="2" id="KW-0808">Transferase</keyword>
<evidence type="ECO:0000313" key="3">
    <source>
        <dbReference type="Proteomes" id="UP000285112"/>
    </source>
</evidence>
<accession>A0A419HUZ7</accession>
<dbReference type="SUPFAM" id="SSF53335">
    <property type="entry name" value="S-adenosyl-L-methionine-dependent methyltransferases"/>
    <property type="match status" value="1"/>
</dbReference>
<dbReference type="InterPro" id="IPR013217">
    <property type="entry name" value="Methyltransf_12"/>
</dbReference>
<proteinExistence type="predicted"/>
<dbReference type="GO" id="GO:0032259">
    <property type="term" value="P:methylation"/>
    <property type="evidence" value="ECO:0007669"/>
    <property type="project" value="UniProtKB-KW"/>
</dbReference>
<dbReference type="CDD" id="cd02440">
    <property type="entry name" value="AdoMet_MTases"/>
    <property type="match status" value="1"/>
</dbReference>
<name>A0A419HUZ7_9PSEU</name>
<dbReference type="InterPro" id="IPR029063">
    <property type="entry name" value="SAM-dependent_MTases_sf"/>
</dbReference>
<evidence type="ECO:0000313" key="2">
    <source>
        <dbReference type="EMBL" id="RJQ80611.1"/>
    </source>
</evidence>
<dbReference type="Gene3D" id="3.40.50.150">
    <property type="entry name" value="Vaccinia Virus protein VP39"/>
    <property type="match status" value="1"/>
</dbReference>
<keyword evidence="3" id="KW-1185">Reference proteome</keyword>
<dbReference type="GO" id="GO:0008168">
    <property type="term" value="F:methyltransferase activity"/>
    <property type="evidence" value="ECO:0007669"/>
    <property type="project" value="UniProtKB-KW"/>
</dbReference>
<gene>
    <name evidence="2" type="ORF">D5S19_24970</name>
</gene>